<gene>
    <name evidence="2" type="ORF">NCTC12120_01646</name>
</gene>
<dbReference type="EMBL" id="UAVU01000003">
    <property type="protein sequence ID" value="SQA97801.1"/>
    <property type="molecule type" value="Genomic_DNA"/>
</dbReference>
<evidence type="ECO:0000313" key="3">
    <source>
        <dbReference type="Proteomes" id="UP000251197"/>
    </source>
</evidence>
<keyword evidence="1" id="KW-0472">Membrane</keyword>
<organism evidence="2 3">
    <name type="scientific">Cedecea neteri</name>
    <dbReference type="NCBI Taxonomy" id="158822"/>
    <lineage>
        <taxon>Bacteria</taxon>
        <taxon>Pseudomonadati</taxon>
        <taxon>Pseudomonadota</taxon>
        <taxon>Gammaproteobacteria</taxon>
        <taxon>Enterobacterales</taxon>
        <taxon>Enterobacteriaceae</taxon>
        <taxon>Cedecea</taxon>
    </lineage>
</organism>
<protein>
    <submittedName>
        <fullName evidence="2">Uncharacterized protein</fullName>
    </submittedName>
</protein>
<feature type="transmembrane region" description="Helical" evidence="1">
    <location>
        <begin position="12"/>
        <end position="31"/>
    </location>
</feature>
<dbReference type="Proteomes" id="UP000251197">
    <property type="component" value="Unassembled WGS sequence"/>
</dbReference>
<keyword evidence="1" id="KW-0812">Transmembrane</keyword>
<proteinExistence type="predicted"/>
<keyword evidence="1" id="KW-1133">Transmembrane helix</keyword>
<evidence type="ECO:0000256" key="1">
    <source>
        <dbReference type="SAM" id="Phobius"/>
    </source>
</evidence>
<dbReference type="AlphaFoldDB" id="A0A2X2T6Z5"/>
<sequence length="33" mass="3620">MQNREPDATDRRIVIGTIVAVLCFYIAIALGSL</sequence>
<evidence type="ECO:0000313" key="2">
    <source>
        <dbReference type="EMBL" id="SQA97801.1"/>
    </source>
</evidence>
<accession>A0A2X2T6Z5</accession>
<name>A0A2X2T6Z5_9ENTR</name>
<reference evidence="2 3" key="1">
    <citation type="submission" date="2018-06" db="EMBL/GenBank/DDBJ databases">
        <authorList>
            <consortium name="Pathogen Informatics"/>
            <person name="Doyle S."/>
        </authorList>
    </citation>
    <scope>NUCLEOTIDE SEQUENCE [LARGE SCALE GENOMIC DNA]</scope>
    <source>
        <strain evidence="2 3">NCTC12120</strain>
    </source>
</reference>